<dbReference type="InterPro" id="IPR023128">
    <property type="entry name" value="Prot_N_Gln_amidohydro_ab_roll"/>
</dbReference>
<dbReference type="Pfam" id="PF09764">
    <property type="entry name" value="Nt_Gln_amidase"/>
    <property type="match status" value="1"/>
</dbReference>
<dbReference type="PANTHER" id="PTHR13035">
    <property type="entry name" value="PROTEIN N-TERMINAL GLUTAMINE AMIDOHYDROLASE"/>
    <property type="match status" value="1"/>
</dbReference>
<dbReference type="PANTHER" id="PTHR13035:SF0">
    <property type="entry name" value="PROTEIN N-TERMINAL GLUTAMINE AMIDOHYDROLASE"/>
    <property type="match status" value="1"/>
</dbReference>
<comment type="caution">
    <text evidence="11">The sequence shown here is derived from an EMBL/GenBank/DDBJ whole genome shotgun (WGS) entry which is preliminary data.</text>
</comment>
<comment type="function">
    <text evidence="8">Mediates the side-chain deamidation of N-terminal glutamine residues to glutamate, an important step in N-end rule pathway of protein degradation. Conversion of the resulting N-terminal glutamine to glutamate renders the protein susceptible to arginylation, polyubiquitination and degradation as specified by the N-end rule. Does not act on substrates with internal or C-terminal glutamine and does not act on non-glutamine residues in any position.</text>
</comment>
<comment type="subunit">
    <text evidence="2 8">Monomer.</text>
</comment>
<comment type="similarity">
    <text evidence="1 8">Belongs to the NTAQ1 family.</text>
</comment>
<comment type="catalytic activity">
    <reaction evidence="7 8">
        <text>N-terminal L-glutaminyl-[protein] + H2O = N-terminal L-glutamyl-[protein] + NH4(+)</text>
        <dbReference type="Rhea" id="RHEA:50680"/>
        <dbReference type="Rhea" id="RHEA-COMP:12668"/>
        <dbReference type="Rhea" id="RHEA-COMP:12777"/>
        <dbReference type="ChEBI" id="CHEBI:15377"/>
        <dbReference type="ChEBI" id="CHEBI:28938"/>
        <dbReference type="ChEBI" id="CHEBI:64721"/>
        <dbReference type="ChEBI" id="CHEBI:64722"/>
        <dbReference type="EC" id="3.5.1.122"/>
    </reaction>
</comment>
<organism evidence="11 12">
    <name type="scientific">Panicum miliaceum</name>
    <name type="common">Proso millet</name>
    <name type="synonym">Broomcorn millet</name>
    <dbReference type="NCBI Taxonomy" id="4540"/>
    <lineage>
        <taxon>Eukaryota</taxon>
        <taxon>Viridiplantae</taxon>
        <taxon>Streptophyta</taxon>
        <taxon>Embryophyta</taxon>
        <taxon>Tracheophyta</taxon>
        <taxon>Spermatophyta</taxon>
        <taxon>Magnoliopsida</taxon>
        <taxon>Liliopsida</taxon>
        <taxon>Poales</taxon>
        <taxon>Poaceae</taxon>
        <taxon>PACMAD clade</taxon>
        <taxon>Panicoideae</taxon>
        <taxon>Panicodae</taxon>
        <taxon>Paniceae</taxon>
        <taxon>Panicinae</taxon>
        <taxon>Panicum</taxon>
        <taxon>Panicum sect. Panicum</taxon>
    </lineage>
</organism>
<dbReference type="AlphaFoldDB" id="A0A3L6R938"/>
<evidence type="ECO:0000256" key="1">
    <source>
        <dbReference type="ARBA" id="ARBA00008985"/>
    </source>
</evidence>
<evidence type="ECO:0000256" key="8">
    <source>
        <dbReference type="RuleBase" id="RU367082"/>
    </source>
</evidence>
<evidence type="ECO:0000256" key="9">
    <source>
        <dbReference type="SAM" id="MobiDB-lite"/>
    </source>
</evidence>
<feature type="region of interest" description="Disordered" evidence="9">
    <location>
        <begin position="1"/>
        <end position="33"/>
    </location>
</feature>
<evidence type="ECO:0000313" key="11">
    <source>
        <dbReference type="EMBL" id="RLM98334.1"/>
    </source>
</evidence>
<dbReference type="STRING" id="4540.A0A3L6R938"/>
<dbReference type="EMBL" id="PQIB02000009">
    <property type="protein sequence ID" value="RLM98334.1"/>
    <property type="molecule type" value="Genomic_DNA"/>
</dbReference>
<dbReference type="InterPro" id="IPR037132">
    <property type="entry name" value="N_Gln_amidohydro_ab_roll_sf"/>
</dbReference>
<evidence type="ECO:0000256" key="5">
    <source>
        <dbReference type="ARBA" id="ARBA00022801"/>
    </source>
</evidence>
<dbReference type="OrthoDB" id="191192at2759"/>
<reference evidence="12" key="1">
    <citation type="journal article" date="2019" name="Nat. Commun.">
        <title>The genome of broomcorn millet.</title>
        <authorList>
            <person name="Zou C."/>
            <person name="Miki D."/>
            <person name="Li D."/>
            <person name="Tang Q."/>
            <person name="Xiao L."/>
            <person name="Rajput S."/>
            <person name="Deng P."/>
            <person name="Jia W."/>
            <person name="Huang R."/>
            <person name="Zhang M."/>
            <person name="Sun Y."/>
            <person name="Hu J."/>
            <person name="Fu X."/>
            <person name="Schnable P.S."/>
            <person name="Li F."/>
            <person name="Zhang H."/>
            <person name="Feng B."/>
            <person name="Zhu X."/>
            <person name="Liu R."/>
            <person name="Schnable J.C."/>
            <person name="Zhu J.-K."/>
            <person name="Zhang H."/>
        </authorList>
    </citation>
    <scope>NUCLEOTIDE SEQUENCE [LARGE SCALE GENOMIC DNA]</scope>
</reference>
<evidence type="ECO:0000313" key="12">
    <source>
        <dbReference type="Proteomes" id="UP000275267"/>
    </source>
</evidence>
<evidence type="ECO:0000256" key="6">
    <source>
        <dbReference type="ARBA" id="ARBA00029677"/>
    </source>
</evidence>
<dbReference type="Gene3D" id="3.10.620.10">
    <property type="entry name" value="Protein N-terminal glutamine amidohydrolase, alpha beta roll"/>
    <property type="match status" value="1"/>
</dbReference>
<dbReference type="GO" id="GO:0008418">
    <property type="term" value="F:protein-N-terminal asparagine amidohydrolase activity"/>
    <property type="evidence" value="ECO:0007669"/>
    <property type="project" value="UniProtKB-UniRule"/>
</dbReference>
<feature type="domain" description="Protein N-terminal glutamine amidohydrolase alpha beta roll" evidence="10">
    <location>
        <begin position="37"/>
        <end position="274"/>
    </location>
</feature>
<dbReference type="GO" id="GO:0005829">
    <property type="term" value="C:cytosol"/>
    <property type="evidence" value="ECO:0007669"/>
    <property type="project" value="TreeGrafter"/>
</dbReference>
<sequence length="281" mass="31096">MDGGRAAAGGAGPSPVAASPHSTAPSSTSVDVSSFTHTPCYCEENIYMLCKELMRIGVADLMGTDLYVVFISNEEKKVPLWHQKASNSDDGFICWDYHVICIQVKLNLIGVVFCFSLVCTANIKAVHCVSCSISCYFLMCIWKSRRNKGEVLGLVWDLDSDLPFPSPFSQYVSNAIQPLAFGDSIYRRLFRVVHAPLFLQSFASDRSHMKDPAGNWIQLPPKYDPIVAADGTTNNLHEYIAMSVDDVADLESMVNDVYSNNHGVVVNETILSRFFSRLPHP</sequence>
<gene>
    <name evidence="11" type="ORF">C2845_PM06G23120</name>
</gene>
<dbReference type="GO" id="GO:0005634">
    <property type="term" value="C:nucleus"/>
    <property type="evidence" value="ECO:0007669"/>
    <property type="project" value="TreeGrafter"/>
</dbReference>
<evidence type="ECO:0000256" key="2">
    <source>
        <dbReference type="ARBA" id="ARBA00011245"/>
    </source>
</evidence>
<proteinExistence type="inferred from homology"/>
<keyword evidence="12" id="KW-1185">Reference proteome</keyword>
<accession>A0A3L6R938</accession>
<evidence type="ECO:0000256" key="7">
    <source>
        <dbReference type="ARBA" id="ARBA00048768"/>
    </source>
</evidence>
<evidence type="ECO:0000256" key="3">
    <source>
        <dbReference type="ARBA" id="ARBA00012718"/>
    </source>
</evidence>
<dbReference type="InterPro" id="IPR039733">
    <property type="entry name" value="NTAQ1"/>
</dbReference>
<name>A0A3L6R938_PANMI</name>
<dbReference type="Proteomes" id="UP000275267">
    <property type="component" value="Unassembled WGS sequence"/>
</dbReference>
<keyword evidence="5 8" id="KW-0378">Hydrolase</keyword>
<protein>
    <recommendedName>
        <fullName evidence="4 8">Protein N-terminal glutamine amidohydrolase</fullName>
        <ecNumber evidence="3 8">3.5.1.122</ecNumber>
    </recommendedName>
    <alternativeName>
        <fullName evidence="6 8">Protein NH2-terminal glutamine deamidase</fullName>
    </alternativeName>
</protein>
<dbReference type="EC" id="3.5.1.122" evidence="3 8"/>
<feature type="compositionally biased region" description="Gly residues" evidence="9">
    <location>
        <begin position="1"/>
        <end position="12"/>
    </location>
</feature>
<evidence type="ECO:0000256" key="4">
    <source>
        <dbReference type="ARBA" id="ARBA00021247"/>
    </source>
</evidence>
<feature type="compositionally biased region" description="Low complexity" evidence="9">
    <location>
        <begin position="13"/>
        <end position="30"/>
    </location>
</feature>
<evidence type="ECO:0000259" key="10">
    <source>
        <dbReference type="Pfam" id="PF09764"/>
    </source>
</evidence>
<dbReference type="GO" id="GO:0070773">
    <property type="term" value="F:protein-N-terminal glutamine amidohydrolase activity"/>
    <property type="evidence" value="ECO:0007669"/>
    <property type="project" value="UniProtKB-UniRule"/>
</dbReference>